<evidence type="ECO:0000313" key="1">
    <source>
        <dbReference type="EMBL" id="GFQ93135.1"/>
    </source>
</evidence>
<proteinExistence type="predicted"/>
<accession>A0A8X6J5Z2</accession>
<organism evidence="1 2">
    <name type="scientific">Trichonephila clavata</name>
    <name type="common">Joro spider</name>
    <name type="synonym">Nephila clavata</name>
    <dbReference type="NCBI Taxonomy" id="2740835"/>
    <lineage>
        <taxon>Eukaryota</taxon>
        <taxon>Metazoa</taxon>
        <taxon>Ecdysozoa</taxon>
        <taxon>Arthropoda</taxon>
        <taxon>Chelicerata</taxon>
        <taxon>Arachnida</taxon>
        <taxon>Araneae</taxon>
        <taxon>Araneomorphae</taxon>
        <taxon>Entelegynae</taxon>
        <taxon>Araneoidea</taxon>
        <taxon>Nephilidae</taxon>
        <taxon>Trichonephila</taxon>
    </lineage>
</organism>
<gene>
    <name evidence="1" type="ORF">TNCT_157221</name>
</gene>
<comment type="caution">
    <text evidence="1">The sequence shown here is derived from an EMBL/GenBank/DDBJ whole genome shotgun (WGS) entry which is preliminary data.</text>
</comment>
<evidence type="ECO:0000313" key="2">
    <source>
        <dbReference type="Proteomes" id="UP000887116"/>
    </source>
</evidence>
<dbReference type="Proteomes" id="UP000887116">
    <property type="component" value="Unassembled WGS sequence"/>
</dbReference>
<sequence>MYSLKVRGKKLRFLKNFTNSIDIAKTNAWQLYRDVMASEMSLLDFQRSITASLMKTLEEIQTDISIPSVLHVGRPSATQNVILNIARKRPLRPYNY</sequence>
<dbReference type="OrthoDB" id="10587563at2759"/>
<name>A0A8X6J5Z2_TRICU</name>
<dbReference type="EMBL" id="BMAO01004214">
    <property type="protein sequence ID" value="GFQ93135.1"/>
    <property type="molecule type" value="Genomic_DNA"/>
</dbReference>
<protein>
    <submittedName>
        <fullName evidence="1">Uncharacterized protein</fullName>
    </submittedName>
</protein>
<reference evidence="1" key="1">
    <citation type="submission" date="2020-07" db="EMBL/GenBank/DDBJ databases">
        <title>Multicomponent nature underlies the extraordinary mechanical properties of spider dragline silk.</title>
        <authorList>
            <person name="Kono N."/>
            <person name="Nakamura H."/>
            <person name="Mori M."/>
            <person name="Yoshida Y."/>
            <person name="Ohtoshi R."/>
            <person name="Malay A.D."/>
            <person name="Moran D.A.P."/>
            <person name="Tomita M."/>
            <person name="Numata K."/>
            <person name="Arakawa K."/>
        </authorList>
    </citation>
    <scope>NUCLEOTIDE SEQUENCE</scope>
</reference>
<keyword evidence="2" id="KW-1185">Reference proteome</keyword>
<dbReference type="AlphaFoldDB" id="A0A8X6J5Z2"/>